<evidence type="ECO:0000313" key="3">
    <source>
        <dbReference type="Proteomes" id="UP001325680"/>
    </source>
</evidence>
<dbReference type="Proteomes" id="UP001325680">
    <property type="component" value="Chromosome"/>
</dbReference>
<proteinExistence type="predicted"/>
<dbReference type="CDD" id="cd01399">
    <property type="entry name" value="GlcN6P_deaminase"/>
    <property type="match status" value="1"/>
</dbReference>
<evidence type="ECO:0000259" key="1">
    <source>
        <dbReference type="Pfam" id="PF01182"/>
    </source>
</evidence>
<dbReference type="InterPro" id="IPR018321">
    <property type="entry name" value="Glucosamine6P_isomerase_CS"/>
</dbReference>
<dbReference type="SUPFAM" id="SSF100950">
    <property type="entry name" value="NagB/RpiA/CoA transferase-like"/>
    <property type="match status" value="1"/>
</dbReference>
<sequence>MEMMVLKDKYELGIAAGKKTGELIRNTINEAGQANVILATGTSQFQTLEQLIKEEGIDWSKVVMFHLDEYIGLPVTHPASFRKYLKERFLEKVPPLKAYYLINGEADAEAERLRLNAIIQQHPIDVALVGVGENGHLAFNDPPADFDTEDPYLVVNLDEQCRMQQMGEGWFASLEEVPAQAISMSVKQIMKSTHIICSVPDGRKAQAVKDSIEQPVNPVYPASILQLHASCSYYLDQSSAALLSVASR</sequence>
<dbReference type="Gene3D" id="3.40.50.1360">
    <property type="match status" value="1"/>
</dbReference>
<gene>
    <name evidence="2" type="ORF">U0035_14965</name>
</gene>
<feature type="domain" description="Glucosamine/galactosamine-6-phosphate isomerase" evidence="1">
    <location>
        <begin position="8"/>
        <end position="226"/>
    </location>
</feature>
<dbReference type="PROSITE" id="PS01161">
    <property type="entry name" value="GLC_GALNAC_ISOMERASE"/>
    <property type="match status" value="1"/>
</dbReference>
<dbReference type="InterPro" id="IPR037171">
    <property type="entry name" value="NagB/RpiA_transferase-like"/>
</dbReference>
<name>A0ABZ0W3A2_9BACT</name>
<reference evidence="2 3" key="1">
    <citation type="submission" date="2023-12" db="EMBL/GenBank/DDBJ databases">
        <title>Genome sequencing and assembly of bacterial species from a model synthetic community.</title>
        <authorList>
            <person name="Hogle S.L."/>
        </authorList>
    </citation>
    <scope>NUCLEOTIDE SEQUENCE [LARGE SCALE GENOMIC DNA]</scope>
    <source>
        <strain evidence="2 3">HAMBI_3031</strain>
    </source>
</reference>
<protein>
    <submittedName>
        <fullName evidence="2">Glucosamine-6-phosphate deaminase</fullName>
    </submittedName>
</protein>
<dbReference type="InterPro" id="IPR004547">
    <property type="entry name" value="Glucosamine6P_isomerase"/>
</dbReference>
<evidence type="ECO:0000313" key="2">
    <source>
        <dbReference type="EMBL" id="WQD36972.1"/>
    </source>
</evidence>
<accession>A0ABZ0W3A2</accession>
<dbReference type="Pfam" id="PF01182">
    <property type="entry name" value="Glucosamine_iso"/>
    <property type="match status" value="1"/>
</dbReference>
<keyword evidence="3" id="KW-1185">Reference proteome</keyword>
<dbReference type="RefSeq" id="WP_114791928.1">
    <property type="nucleotide sequence ID" value="NZ_CP139960.1"/>
</dbReference>
<dbReference type="InterPro" id="IPR006148">
    <property type="entry name" value="Glc/Gal-6P_isomerase"/>
</dbReference>
<dbReference type="EMBL" id="CP139960">
    <property type="protein sequence ID" value="WQD36972.1"/>
    <property type="molecule type" value="Genomic_DNA"/>
</dbReference>
<dbReference type="PANTHER" id="PTHR11280:SF6">
    <property type="entry name" value="GLUCOSAMINE-6-PHOSPHATE ISOMERASE NAGB"/>
    <property type="match status" value="1"/>
</dbReference>
<dbReference type="PANTHER" id="PTHR11280">
    <property type="entry name" value="GLUCOSAMINE-6-PHOSPHATE ISOMERASE"/>
    <property type="match status" value="1"/>
</dbReference>
<organism evidence="2 3">
    <name type="scientific">Niabella yanshanensis</name>
    <dbReference type="NCBI Taxonomy" id="577386"/>
    <lineage>
        <taxon>Bacteria</taxon>
        <taxon>Pseudomonadati</taxon>
        <taxon>Bacteroidota</taxon>
        <taxon>Chitinophagia</taxon>
        <taxon>Chitinophagales</taxon>
        <taxon>Chitinophagaceae</taxon>
        <taxon>Niabella</taxon>
    </lineage>
</organism>